<dbReference type="EMBL" id="BNCK01000001">
    <property type="protein sequence ID" value="GHF77761.1"/>
    <property type="molecule type" value="Genomic_DNA"/>
</dbReference>
<sequence>MLKLSNLILIMTFLSCAFIAKAQDKLQLEVNIPRLQVAEYHKPYVAIWLEDSQRKVTQVAVWYDVEMENKKGEEWLADLRQWWRKGGRKLALPVDGVTGATKGPGSHVVTLDLSKLLTKQAPGQYKLRVEAAREVGGRELIEIPVELPLNPSNLPLTASGKSELGKVQLTKN</sequence>
<organism evidence="2 3">
    <name type="scientific">Thalassotalea marina</name>
    <dbReference type="NCBI Taxonomy" id="1673741"/>
    <lineage>
        <taxon>Bacteria</taxon>
        <taxon>Pseudomonadati</taxon>
        <taxon>Pseudomonadota</taxon>
        <taxon>Gammaproteobacteria</taxon>
        <taxon>Alteromonadales</taxon>
        <taxon>Colwelliaceae</taxon>
        <taxon>Thalassotalea</taxon>
    </lineage>
</organism>
<evidence type="ECO:0000256" key="1">
    <source>
        <dbReference type="SAM" id="SignalP"/>
    </source>
</evidence>
<accession>A0A919BAN1</accession>
<keyword evidence="3" id="KW-1185">Reference proteome</keyword>
<dbReference type="Pfam" id="PF10029">
    <property type="entry name" value="DUF2271"/>
    <property type="match status" value="1"/>
</dbReference>
<dbReference type="PIRSF" id="PIRSF014995">
    <property type="entry name" value="UCP014995"/>
    <property type="match status" value="1"/>
</dbReference>
<feature type="signal peptide" evidence="1">
    <location>
        <begin position="1"/>
        <end position="22"/>
    </location>
</feature>
<reference evidence="2" key="2">
    <citation type="submission" date="2020-09" db="EMBL/GenBank/DDBJ databases">
        <authorList>
            <person name="Sun Q."/>
            <person name="Kim S."/>
        </authorList>
    </citation>
    <scope>NUCLEOTIDE SEQUENCE</scope>
    <source>
        <strain evidence="2">KCTC 42731</strain>
    </source>
</reference>
<protein>
    <recommendedName>
        <fullName evidence="4">DUF2271 domain-containing protein</fullName>
    </recommendedName>
</protein>
<dbReference type="Proteomes" id="UP000623842">
    <property type="component" value="Unassembled WGS sequence"/>
</dbReference>
<dbReference type="AlphaFoldDB" id="A0A919BAN1"/>
<dbReference type="RefSeq" id="WP_229854440.1">
    <property type="nucleotide sequence ID" value="NZ_BNCK01000001.1"/>
</dbReference>
<keyword evidence="1" id="KW-0732">Signal</keyword>
<name>A0A919BAN1_9GAMM</name>
<proteinExistence type="predicted"/>
<dbReference type="InterPro" id="IPR014469">
    <property type="entry name" value="DUF2271"/>
</dbReference>
<feature type="chain" id="PRO_5037541829" description="DUF2271 domain-containing protein" evidence="1">
    <location>
        <begin position="23"/>
        <end position="172"/>
    </location>
</feature>
<evidence type="ECO:0000313" key="2">
    <source>
        <dbReference type="EMBL" id="GHF77761.1"/>
    </source>
</evidence>
<gene>
    <name evidence="2" type="ORF">GCM10017161_00930</name>
</gene>
<dbReference type="PROSITE" id="PS51257">
    <property type="entry name" value="PROKAR_LIPOPROTEIN"/>
    <property type="match status" value="1"/>
</dbReference>
<comment type="caution">
    <text evidence="2">The sequence shown here is derived from an EMBL/GenBank/DDBJ whole genome shotgun (WGS) entry which is preliminary data.</text>
</comment>
<evidence type="ECO:0008006" key="4">
    <source>
        <dbReference type="Google" id="ProtNLM"/>
    </source>
</evidence>
<reference evidence="2" key="1">
    <citation type="journal article" date="2014" name="Int. J. Syst. Evol. Microbiol.">
        <title>Complete genome sequence of Corynebacterium casei LMG S-19264T (=DSM 44701T), isolated from a smear-ripened cheese.</title>
        <authorList>
            <consortium name="US DOE Joint Genome Institute (JGI-PGF)"/>
            <person name="Walter F."/>
            <person name="Albersmeier A."/>
            <person name="Kalinowski J."/>
            <person name="Ruckert C."/>
        </authorList>
    </citation>
    <scope>NUCLEOTIDE SEQUENCE</scope>
    <source>
        <strain evidence="2">KCTC 42731</strain>
    </source>
</reference>
<evidence type="ECO:0000313" key="3">
    <source>
        <dbReference type="Proteomes" id="UP000623842"/>
    </source>
</evidence>